<dbReference type="CDD" id="cd06261">
    <property type="entry name" value="TM_PBP2"/>
    <property type="match status" value="1"/>
</dbReference>
<dbReference type="OrthoDB" id="9787541at2"/>
<feature type="transmembrane region" description="Helical" evidence="7">
    <location>
        <begin position="209"/>
        <end position="230"/>
    </location>
</feature>
<dbReference type="Proteomes" id="UP000182737">
    <property type="component" value="Unassembled WGS sequence"/>
</dbReference>
<dbReference type="GO" id="GO:0005886">
    <property type="term" value="C:plasma membrane"/>
    <property type="evidence" value="ECO:0007669"/>
    <property type="project" value="UniProtKB-SubCell"/>
</dbReference>
<feature type="transmembrane region" description="Helical" evidence="7">
    <location>
        <begin position="106"/>
        <end position="127"/>
    </location>
</feature>
<dbReference type="PANTHER" id="PTHR43227:SF7">
    <property type="entry name" value="ARABINOOLIGOSACCHARIDES TRANSPORT SYSTEM PERMEASE PROTEIN ARAP"/>
    <property type="match status" value="1"/>
</dbReference>
<keyword evidence="4 7" id="KW-0812">Transmembrane</keyword>
<evidence type="ECO:0000256" key="4">
    <source>
        <dbReference type="ARBA" id="ARBA00022692"/>
    </source>
</evidence>
<keyword evidence="2 7" id="KW-0813">Transport</keyword>
<feature type="domain" description="ABC transmembrane type-1" evidence="8">
    <location>
        <begin position="69"/>
        <end position="282"/>
    </location>
</feature>
<dbReference type="Pfam" id="PF00528">
    <property type="entry name" value="BPD_transp_1"/>
    <property type="match status" value="1"/>
</dbReference>
<evidence type="ECO:0000256" key="1">
    <source>
        <dbReference type="ARBA" id="ARBA00004651"/>
    </source>
</evidence>
<proteinExistence type="inferred from homology"/>
<accession>A0A1I3LDJ5</accession>
<evidence type="ECO:0000256" key="7">
    <source>
        <dbReference type="RuleBase" id="RU363032"/>
    </source>
</evidence>
<dbReference type="GO" id="GO:0055085">
    <property type="term" value="P:transmembrane transport"/>
    <property type="evidence" value="ECO:0007669"/>
    <property type="project" value="InterPro"/>
</dbReference>
<evidence type="ECO:0000256" key="6">
    <source>
        <dbReference type="ARBA" id="ARBA00023136"/>
    </source>
</evidence>
<dbReference type="InterPro" id="IPR035906">
    <property type="entry name" value="MetI-like_sf"/>
</dbReference>
<organism evidence="9 10">
    <name type="scientific">Treponema bryantii</name>
    <dbReference type="NCBI Taxonomy" id="163"/>
    <lineage>
        <taxon>Bacteria</taxon>
        <taxon>Pseudomonadati</taxon>
        <taxon>Spirochaetota</taxon>
        <taxon>Spirochaetia</taxon>
        <taxon>Spirochaetales</taxon>
        <taxon>Treponemataceae</taxon>
        <taxon>Treponema</taxon>
    </lineage>
</organism>
<dbReference type="RefSeq" id="WP_074932100.1">
    <property type="nucleotide sequence ID" value="NZ_FORI01000006.1"/>
</dbReference>
<feature type="transmembrane region" description="Helical" evidence="7">
    <location>
        <begin position="159"/>
        <end position="178"/>
    </location>
</feature>
<comment type="similarity">
    <text evidence="7">Belongs to the binding-protein-dependent transport system permease family.</text>
</comment>
<feature type="transmembrane region" description="Helical" evidence="7">
    <location>
        <begin position="264"/>
        <end position="282"/>
    </location>
</feature>
<dbReference type="Gene3D" id="1.10.3720.10">
    <property type="entry name" value="MetI-like"/>
    <property type="match status" value="1"/>
</dbReference>
<dbReference type="PROSITE" id="PS50928">
    <property type="entry name" value="ABC_TM1"/>
    <property type="match status" value="1"/>
</dbReference>
<dbReference type="SUPFAM" id="SSF161098">
    <property type="entry name" value="MetI-like"/>
    <property type="match status" value="1"/>
</dbReference>
<evidence type="ECO:0000259" key="8">
    <source>
        <dbReference type="PROSITE" id="PS50928"/>
    </source>
</evidence>
<evidence type="ECO:0000313" key="10">
    <source>
        <dbReference type="Proteomes" id="UP000182737"/>
    </source>
</evidence>
<keyword evidence="5 7" id="KW-1133">Transmembrane helix</keyword>
<name>A0A1I3LDJ5_9SPIR</name>
<evidence type="ECO:0000256" key="5">
    <source>
        <dbReference type="ARBA" id="ARBA00022989"/>
    </source>
</evidence>
<gene>
    <name evidence="9" type="ORF">SAMN04487775_106220</name>
</gene>
<dbReference type="InterPro" id="IPR050809">
    <property type="entry name" value="UgpAE/MalFG_permease"/>
</dbReference>
<dbReference type="EMBL" id="FORI01000006">
    <property type="protein sequence ID" value="SFI82818.1"/>
    <property type="molecule type" value="Genomic_DNA"/>
</dbReference>
<evidence type="ECO:0000256" key="2">
    <source>
        <dbReference type="ARBA" id="ARBA00022448"/>
    </source>
</evidence>
<sequence length="291" mass="32689">MKNKFWQKNISGWLLMLPSVILFGFFVWGPLVSCIRISLYSAQGVNLNQFVGFKNYIRVFKHPDFLPALKNTFSYTLWSLLIGFLVPIILALFISEIRRGKSLFKVGVYLPNIVPGMAMVLMFSFIFKPGANGILNVFLNKMGLPALGWLTNPKLTKPLIIISLTWKGAGATALLYIAGLQGIDPELYEAAIIDGAGIWKRIRYITLPCIYNLARTLLILQIISVFQILYEPLVMTNGGPNNASISIMQLMYRFAFEKYDYPKASAVAVIICIILAALTVAYNKLNKKKDF</sequence>
<keyword evidence="10" id="KW-1185">Reference proteome</keyword>
<keyword evidence="9" id="KW-0762">Sugar transport</keyword>
<dbReference type="PANTHER" id="PTHR43227">
    <property type="entry name" value="BLL4140 PROTEIN"/>
    <property type="match status" value="1"/>
</dbReference>
<evidence type="ECO:0000256" key="3">
    <source>
        <dbReference type="ARBA" id="ARBA00022475"/>
    </source>
</evidence>
<feature type="transmembrane region" description="Helical" evidence="7">
    <location>
        <begin position="75"/>
        <end position="94"/>
    </location>
</feature>
<dbReference type="AlphaFoldDB" id="A0A1I3LDJ5"/>
<protein>
    <submittedName>
        <fullName evidence="9">Multiple sugar transport system permease protein</fullName>
    </submittedName>
</protein>
<evidence type="ECO:0000313" key="9">
    <source>
        <dbReference type="EMBL" id="SFI82818.1"/>
    </source>
</evidence>
<feature type="transmembrane region" description="Helical" evidence="7">
    <location>
        <begin position="12"/>
        <end position="31"/>
    </location>
</feature>
<comment type="subcellular location">
    <subcellularLocation>
        <location evidence="1 7">Cell membrane</location>
        <topology evidence="1 7">Multi-pass membrane protein</topology>
    </subcellularLocation>
</comment>
<reference evidence="10" key="1">
    <citation type="submission" date="2016-10" db="EMBL/GenBank/DDBJ databases">
        <authorList>
            <person name="Varghese N."/>
            <person name="Submissions S."/>
        </authorList>
    </citation>
    <scope>NUCLEOTIDE SEQUENCE [LARGE SCALE GENOMIC DNA]</scope>
    <source>
        <strain evidence="10">XBD1002</strain>
    </source>
</reference>
<dbReference type="InterPro" id="IPR000515">
    <property type="entry name" value="MetI-like"/>
</dbReference>
<keyword evidence="6 7" id="KW-0472">Membrane</keyword>
<keyword evidence="3" id="KW-1003">Cell membrane</keyword>